<dbReference type="RefSeq" id="WP_116093761.1">
    <property type="nucleotide sequence ID" value="NZ_QKXN01000151.1"/>
</dbReference>
<evidence type="ECO:0000259" key="2">
    <source>
        <dbReference type="PROSITE" id="PS51464"/>
    </source>
</evidence>
<keyword evidence="3" id="KW-0413">Isomerase</keyword>
<organism evidence="3 4">
    <name type="scientific">Staphylococcus felis</name>
    <dbReference type="NCBI Taxonomy" id="46127"/>
    <lineage>
        <taxon>Bacteria</taxon>
        <taxon>Bacillati</taxon>
        <taxon>Bacillota</taxon>
        <taxon>Bacilli</taxon>
        <taxon>Bacillales</taxon>
        <taxon>Staphylococcaceae</taxon>
        <taxon>Staphylococcus</taxon>
    </lineage>
</organism>
<dbReference type="Proteomes" id="UP000256562">
    <property type="component" value="Unassembled WGS sequence"/>
</dbReference>
<dbReference type="InterPro" id="IPR001347">
    <property type="entry name" value="SIS_dom"/>
</dbReference>
<dbReference type="PANTHER" id="PTHR32502:SF3">
    <property type="entry name" value="D-GALACTOSAMINE-6-PHOSPHATE DEAMINASE AGAS-RELATED"/>
    <property type="match status" value="1"/>
</dbReference>
<dbReference type="GO" id="GO:0016853">
    <property type="term" value="F:isomerase activity"/>
    <property type="evidence" value="ECO:0007669"/>
    <property type="project" value="UniProtKB-KW"/>
</dbReference>
<accession>A0A3E0IRX8</accession>
<proteinExistence type="predicted"/>
<reference evidence="3 4" key="1">
    <citation type="journal article" date="2018" name="Vet. Microbiol.">
        <title>Characterisation of Staphylococcus felis isolated from cats using whole genome sequencing.</title>
        <authorList>
            <person name="Worthing K."/>
            <person name="Pang S."/>
            <person name="Trott D.J."/>
            <person name="Abraham S."/>
            <person name="Coombs G.W."/>
            <person name="Jordan D."/>
            <person name="McIntyre L."/>
            <person name="Davies M.R."/>
            <person name="Norris J."/>
        </authorList>
    </citation>
    <scope>NUCLEOTIDE SEQUENCE [LARGE SCALE GENOMIC DNA]</scope>
    <source>
        <strain evidence="3 4">F9</strain>
    </source>
</reference>
<feature type="domain" description="SIS" evidence="2">
    <location>
        <begin position="40"/>
        <end position="191"/>
    </location>
</feature>
<sequence>MLKETHTYKEIKQQPEMWKRTYEIVQSKYSAFEDFVKNIIKTNPDKRLKVLFTGAGSSAYVGDVARMARNTEVLTAFEFESVPTTHFVTNPEVYINDDTAYLIVSFARSGNSPETKATVEIANQLTDKAYHLYITNNKEGFLGLSEENDHVFKIVLPDETNDKSLAMTSSFSSMLFAAYILFGGTFNASFFDIARDSFEWIESQADQTSALEFSKVFYVGTGLIGELTKEVSLKLNELTAGQIEIARETTLGFRHGPKAGLSDDSIFIMLRSHNEYIRQYEADIIAEVEQVKDKYHVLVLDGQDSSNEHTVTLPQASTLNDLELALLYLMFGQLLAAKKSVALGLNPDNPSPDGFINRVVKGVTIYPVETAK</sequence>
<dbReference type="PROSITE" id="PS51464">
    <property type="entry name" value="SIS"/>
    <property type="match status" value="1"/>
</dbReference>
<dbReference type="InterPro" id="IPR046348">
    <property type="entry name" value="SIS_dom_sf"/>
</dbReference>
<dbReference type="InterPro" id="IPR050303">
    <property type="entry name" value="GatZ_KbaZ_carbometab"/>
</dbReference>
<gene>
    <name evidence="3" type="ORF">DOS83_02495</name>
</gene>
<evidence type="ECO:0000313" key="4">
    <source>
        <dbReference type="Proteomes" id="UP000256562"/>
    </source>
</evidence>
<dbReference type="OrthoDB" id="9779207at2"/>
<dbReference type="GO" id="GO:0005886">
    <property type="term" value="C:plasma membrane"/>
    <property type="evidence" value="ECO:0007669"/>
    <property type="project" value="TreeGrafter"/>
</dbReference>
<dbReference type="EMBL" id="QKXQ01000106">
    <property type="protein sequence ID" value="REH99341.1"/>
    <property type="molecule type" value="Genomic_DNA"/>
</dbReference>
<dbReference type="PANTHER" id="PTHR32502">
    <property type="entry name" value="N-ACETYLGALACTOSAMINE PERMEASE II COMPONENT-RELATED"/>
    <property type="match status" value="1"/>
</dbReference>
<keyword evidence="1" id="KW-0677">Repeat</keyword>
<dbReference type="CDD" id="cd05008">
    <property type="entry name" value="SIS_GlmS_GlmD_1"/>
    <property type="match status" value="1"/>
</dbReference>
<dbReference type="SUPFAM" id="SSF53697">
    <property type="entry name" value="SIS domain"/>
    <property type="match status" value="1"/>
</dbReference>
<dbReference type="Gene3D" id="3.40.50.10490">
    <property type="entry name" value="Glucose-6-phosphate isomerase like protein, domain 1"/>
    <property type="match status" value="2"/>
</dbReference>
<dbReference type="InterPro" id="IPR035466">
    <property type="entry name" value="GlmS/AgaS_SIS"/>
</dbReference>
<comment type="caution">
    <text evidence="3">The sequence shown here is derived from an EMBL/GenBank/DDBJ whole genome shotgun (WGS) entry which is preliminary data.</text>
</comment>
<protein>
    <submittedName>
        <fullName evidence="3">Tagatose-6-phosphate ketose isomerase</fullName>
    </submittedName>
</protein>
<evidence type="ECO:0000313" key="3">
    <source>
        <dbReference type="EMBL" id="REH99341.1"/>
    </source>
</evidence>
<dbReference type="GO" id="GO:0009401">
    <property type="term" value="P:phosphoenolpyruvate-dependent sugar phosphotransferase system"/>
    <property type="evidence" value="ECO:0007669"/>
    <property type="project" value="TreeGrafter"/>
</dbReference>
<name>A0A3E0IRX8_9STAP</name>
<dbReference type="GO" id="GO:0097367">
    <property type="term" value="F:carbohydrate derivative binding"/>
    <property type="evidence" value="ECO:0007669"/>
    <property type="project" value="InterPro"/>
</dbReference>
<dbReference type="AlphaFoldDB" id="A0A3E0IRX8"/>
<dbReference type="GO" id="GO:1901135">
    <property type="term" value="P:carbohydrate derivative metabolic process"/>
    <property type="evidence" value="ECO:0007669"/>
    <property type="project" value="InterPro"/>
</dbReference>
<dbReference type="Pfam" id="PF01380">
    <property type="entry name" value="SIS"/>
    <property type="match status" value="1"/>
</dbReference>
<evidence type="ECO:0000256" key="1">
    <source>
        <dbReference type="ARBA" id="ARBA00022737"/>
    </source>
</evidence>